<dbReference type="EMBL" id="JAOYFB010000005">
    <property type="protein sequence ID" value="KAK4016319.1"/>
    <property type="molecule type" value="Genomic_DNA"/>
</dbReference>
<sequence>MNPIEILRGLRSPKIVWDLNAVHEHHISYYETITTKQLSMIVRPYPSGWTMPKKWRYMAPVSLPTETASERTQESDTTNQPVETQLPLLEVPTTALIQHPEIKPAEQTATEPTFTTPTAPVLFHNEPTTPSYIREFYN</sequence>
<accession>A0ABQ9ZTW9</accession>
<evidence type="ECO:0000313" key="2">
    <source>
        <dbReference type="Proteomes" id="UP001234178"/>
    </source>
</evidence>
<proteinExistence type="predicted"/>
<gene>
    <name evidence="1" type="ORF">OUZ56_031268</name>
</gene>
<organism evidence="1 2">
    <name type="scientific">Daphnia magna</name>
    <dbReference type="NCBI Taxonomy" id="35525"/>
    <lineage>
        <taxon>Eukaryota</taxon>
        <taxon>Metazoa</taxon>
        <taxon>Ecdysozoa</taxon>
        <taxon>Arthropoda</taxon>
        <taxon>Crustacea</taxon>
        <taxon>Branchiopoda</taxon>
        <taxon>Diplostraca</taxon>
        <taxon>Cladocera</taxon>
        <taxon>Anomopoda</taxon>
        <taxon>Daphniidae</taxon>
        <taxon>Daphnia</taxon>
    </lineage>
</organism>
<dbReference type="Proteomes" id="UP001234178">
    <property type="component" value="Unassembled WGS sequence"/>
</dbReference>
<keyword evidence="2" id="KW-1185">Reference proteome</keyword>
<evidence type="ECO:0000313" key="1">
    <source>
        <dbReference type="EMBL" id="KAK4016319.1"/>
    </source>
</evidence>
<reference evidence="1 2" key="1">
    <citation type="journal article" date="2023" name="Nucleic Acids Res.">
        <title>The hologenome of Daphnia magna reveals possible DNA methylation and microbiome-mediated evolution of the host genome.</title>
        <authorList>
            <person name="Chaturvedi A."/>
            <person name="Li X."/>
            <person name="Dhandapani V."/>
            <person name="Marshall H."/>
            <person name="Kissane S."/>
            <person name="Cuenca-Cambronero M."/>
            <person name="Asole G."/>
            <person name="Calvet F."/>
            <person name="Ruiz-Romero M."/>
            <person name="Marangio P."/>
            <person name="Guigo R."/>
            <person name="Rago D."/>
            <person name="Mirbahai L."/>
            <person name="Eastwood N."/>
            <person name="Colbourne J.K."/>
            <person name="Zhou J."/>
            <person name="Mallon E."/>
            <person name="Orsini L."/>
        </authorList>
    </citation>
    <scope>NUCLEOTIDE SEQUENCE [LARGE SCALE GENOMIC DNA]</scope>
    <source>
        <strain evidence="1">LRV0_1</strain>
    </source>
</reference>
<comment type="caution">
    <text evidence="1">The sequence shown here is derived from an EMBL/GenBank/DDBJ whole genome shotgun (WGS) entry which is preliminary data.</text>
</comment>
<name>A0ABQ9ZTW9_9CRUS</name>
<protein>
    <submittedName>
        <fullName evidence="1">Uncharacterized protein</fullName>
    </submittedName>
</protein>